<evidence type="ECO:0000256" key="12">
    <source>
        <dbReference type="ARBA" id="ARBA00022932"/>
    </source>
</evidence>
<evidence type="ECO:0000256" key="11">
    <source>
        <dbReference type="ARBA" id="ARBA00022833"/>
    </source>
</evidence>
<evidence type="ECO:0000256" key="5">
    <source>
        <dbReference type="ARBA" id="ARBA00022679"/>
    </source>
</evidence>
<dbReference type="EMBL" id="GG663741">
    <property type="protein sequence ID" value="EEH55601.1"/>
    <property type="molecule type" value="Genomic_DNA"/>
</dbReference>
<comment type="subcellular location">
    <subcellularLocation>
        <location evidence="2 20">Nucleus</location>
    </subcellularLocation>
</comment>
<evidence type="ECO:0000256" key="19">
    <source>
        <dbReference type="ARBA" id="ARBA00066055"/>
    </source>
</evidence>
<keyword evidence="4 20" id="KW-0004">4Fe-4S</keyword>
<dbReference type="CDD" id="cd05534">
    <property type="entry name" value="POLBc_zeta"/>
    <property type="match status" value="1"/>
</dbReference>
<dbReference type="PANTHER" id="PTHR45812">
    <property type="entry name" value="DNA POLYMERASE ZETA CATALYTIC SUBUNIT"/>
    <property type="match status" value="1"/>
</dbReference>
<name>C1MWK9_MICPC</name>
<dbReference type="GO" id="GO:0042276">
    <property type="term" value="P:error-prone translesion synthesis"/>
    <property type="evidence" value="ECO:0007669"/>
    <property type="project" value="TreeGrafter"/>
</dbReference>
<organism evidence="25">
    <name type="scientific">Micromonas pusilla (strain CCMP1545)</name>
    <name type="common">Picoplanktonic green alga</name>
    <dbReference type="NCBI Taxonomy" id="564608"/>
    <lineage>
        <taxon>Eukaryota</taxon>
        <taxon>Viridiplantae</taxon>
        <taxon>Chlorophyta</taxon>
        <taxon>Mamiellophyceae</taxon>
        <taxon>Mamiellales</taxon>
        <taxon>Mamiellaceae</taxon>
        <taxon>Micromonas</taxon>
    </lineage>
</organism>
<dbReference type="STRING" id="564608.C1MWK9"/>
<dbReference type="RefSeq" id="XP_003059649.1">
    <property type="nucleotide sequence ID" value="XM_003059603.1"/>
</dbReference>
<dbReference type="PROSITE" id="PS00116">
    <property type="entry name" value="DNA_POLYMERASE_B"/>
    <property type="match status" value="1"/>
</dbReference>
<feature type="non-terminal residue" evidence="24">
    <location>
        <position position="1"/>
    </location>
</feature>
<evidence type="ECO:0000256" key="18">
    <source>
        <dbReference type="ARBA" id="ARBA00049244"/>
    </source>
</evidence>
<evidence type="ECO:0000256" key="13">
    <source>
        <dbReference type="ARBA" id="ARBA00023004"/>
    </source>
</evidence>
<dbReference type="GO" id="GO:0003677">
    <property type="term" value="F:DNA binding"/>
    <property type="evidence" value="ECO:0007669"/>
    <property type="project" value="UniProtKB-KW"/>
</dbReference>
<dbReference type="InterPro" id="IPR043502">
    <property type="entry name" value="DNA/RNA_pol_sf"/>
</dbReference>
<dbReference type="Pfam" id="PF00136">
    <property type="entry name" value="DNA_pol_B"/>
    <property type="match status" value="1"/>
</dbReference>
<dbReference type="Pfam" id="PF14260">
    <property type="entry name" value="zf-C4pol"/>
    <property type="match status" value="1"/>
</dbReference>
<dbReference type="InterPro" id="IPR023211">
    <property type="entry name" value="DNA_pol_palm_dom_sf"/>
</dbReference>
<dbReference type="AlphaFoldDB" id="C1MWK9"/>
<dbReference type="Gene3D" id="1.10.132.60">
    <property type="entry name" value="DNA polymerase family B, C-terminal domain"/>
    <property type="match status" value="1"/>
</dbReference>
<keyword evidence="13 20" id="KW-0408">Iron</keyword>
<dbReference type="InterPro" id="IPR006133">
    <property type="entry name" value="DNA-dir_DNA_pol_B_exonuc"/>
</dbReference>
<evidence type="ECO:0000256" key="1">
    <source>
        <dbReference type="ARBA" id="ARBA00001966"/>
    </source>
</evidence>
<dbReference type="InterPro" id="IPR012337">
    <property type="entry name" value="RNaseH-like_sf"/>
</dbReference>
<evidence type="ECO:0000256" key="7">
    <source>
        <dbReference type="ARBA" id="ARBA00022705"/>
    </source>
</evidence>
<evidence type="ECO:0000259" key="22">
    <source>
        <dbReference type="Pfam" id="PF03104"/>
    </source>
</evidence>
<dbReference type="GO" id="GO:0008270">
    <property type="term" value="F:zinc ion binding"/>
    <property type="evidence" value="ECO:0007669"/>
    <property type="project" value="UniProtKB-KW"/>
</dbReference>
<accession>C1MWK9</accession>
<dbReference type="InterPro" id="IPR030559">
    <property type="entry name" value="PolZ_Rev3"/>
</dbReference>
<keyword evidence="12 20" id="KW-0239">DNA-directed DNA polymerase</keyword>
<proteinExistence type="inferred from homology"/>
<keyword evidence="7 20" id="KW-0235">DNA replication</keyword>
<dbReference type="OMA" id="NAQYYIT"/>
<dbReference type="GO" id="GO:0000166">
    <property type="term" value="F:nucleotide binding"/>
    <property type="evidence" value="ECO:0007669"/>
    <property type="project" value="InterPro"/>
</dbReference>
<evidence type="ECO:0000256" key="15">
    <source>
        <dbReference type="ARBA" id="ARBA00023125"/>
    </source>
</evidence>
<dbReference type="Gene3D" id="3.90.1600.10">
    <property type="entry name" value="Palm domain of DNA polymerase"/>
    <property type="match status" value="1"/>
</dbReference>
<dbReference type="InterPro" id="IPR042087">
    <property type="entry name" value="DNA_pol_B_thumb"/>
</dbReference>
<evidence type="ECO:0000259" key="23">
    <source>
        <dbReference type="Pfam" id="PF14260"/>
    </source>
</evidence>
<keyword evidence="15 20" id="KW-0238">DNA-binding</keyword>
<protein>
    <recommendedName>
        <fullName evidence="20">DNA polymerase</fullName>
        <ecNumber evidence="20">2.7.7.7</ecNumber>
    </recommendedName>
</protein>
<keyword evidence="5 20" id="KW-0808">Transferase</keyword>
<evidence type="ECO:0000313" key="25">
    <source>
        <dbReference type="Proteomes" id="UP000001876"/>
    </source>
</evidence>
<dbReference type="InterPro" id="IPR036397">
    <property type="entry name" value="RNaseH_sf"/>
</dbReference>
<keyword evidence="6 20" id="KW-0548">Nucleotidyltransferase</keyword>
<comment type="catalytic activity">
    <reaction evidence="18 20">
        <text>DNA(n) + a 2'-deoxyribonucleoside 5'-triphosphate = DNA(n+1) + diphosphate</text>
        <dbReference type="Rhea" id="RHEA:22508"/>
        <dbReference type="Rhea" id="RHEA-COMP:17339"/>
        <dbReference type="Rhea" id="RHEA-COMP:17340"/>
        <dbReference type="ChEBI" id="CHEBI:33019"/>
        <dbReference type="ChEBI" id="CHEBI:61560"/>
        <dbReference type="ChEBI" id="CHEBI:173112"/>
        <dbReference type="EC" id="2.7.7.7"/>
    </reaction>
</comment>
<dbReference type="FunFam" id="1.10.287.690:FF:000002">
    <property type="entry name" value="DNA polymerase zeta"/>
    <property type="match status" value="1"/>
</dbReference>
<dbReference type="InterPro" id="IPR006134">
    <property type="entry name" value="DNA-dir_DNA_pol_B_multi_dom"/>
</dbReference>
<evidence type="ECO:0000256" key="10">
    <source>
        <dbReference type="ARBA" id="ARBA00022771"/>
    </source>
</evidence>
<dbReference type="Gene3D" id="3.30.420.10">
    <property type="entry name" value="Ribonuclease H-like superfamily/Ribonuclease H"/>
    <property type="match status" value="1"/>
</dbReference>
<dbReference type="GO" id="GO:0000724">
    <property type="term" value="P:double-strand break repair via homologous recombination"/>
    <property type="evidence" value="ECO:0007669"/>
    <property type="project" value="TreeGrafter"/>
</dbReference>
<evidence type="ECO:0000259" key="21">
    <source>
        <dbReference type="Pfam" id="PF00136"/>
    </source>
</evidence>
<evidence type="ECO:0000256" key="16">
    <source>
        <dbReference type="ARBA" id="ARBA00023204"/>
    </source>
</evidence>
<dbReference type="GO" id="GO:0006260">
    <property type="term" value="P:DNA replication"/>
    <property type="evidence" value="ECO:0007669"/>
    <property type="project" value="UniProtKB-KW"/>
</dbReference>
<keyword evidence="16" id="KW-0234">DNA repair</keyword>
<dbReference type="SUPFAM" id="SSF53098">
    <property type="entry name" value="Ribonuclease H-like"/>
    <property type="match status" value="1"/>
</dbReference>
<dbReference type="OrthoDB" id="2414538at2759"/>
<dbReference type="SUPFAM" id="SSF56672">
    <property type="entry name" value="DNA/RNA polymerases"/>
    <property type="match status" value="1"/>
</dbReference>
<keyword evidence="10 20" id="KW-0863">Zinc-finger</keyword>
<evidence type="ECO:0000256" key="6">
    <source>
        <dbReference type="ARBA" id="ARBA00022695"/>
    </source>
</evidence>
<evidence type="ECO:0000256" key="2">
    <source>
        <dbReference type="ARBA" id="ARBA00004123"/>
    </source>
</evidence>
<keyword evidence="14 20" id="KW-0411">Iron-sulfur</keyword>
<dbReference type="Pfam" id="PF03104">
    <property type="entry name" value="DNA_pol_B_exo1"/>
    <property type="match status" value="1"/>
</dbReference>
<dbReference type="GeneID" id="9685379"/>
<evidence type="ECO:0000256" key="14">
    <source>
        <dbReference type="ARBA" id="ARBA00023014"/>
    </source>
</evidence>
<dbReference type="FunFam" id="1.10.132.60:FF:000007">
    <property type="entry name" value="DNA polymerase"/>
    <property type="match status" value="1"/>
</dbReference>
<evidence type="ECO:0000256" key="3">
    <source>
        <dbReference type="ARBA" id="ARBA00005755"/>
    </source>
</evidence>
<dbReference type="EC" id="2.7.7.7" evidence="20"/>
<dbReference type="InterPro" id="IPR017964">
    <property type="entry name" value="DNA-dir_DNA_pol_B_CS"/>
</dbReference>
<dbReference type="InterPro" id="IPR006172">
    <property type="entry name" value="DNA-dir_DNA_pol_B"/>
</dbReference>
<sequence>DERALLRGFIAHVLARDPDVLCGFEIQGASVGYLRDRAAKLGIGLLRDVSRAASLPGAAERQDDEYGRLHASGLHVTGRIVINLWRVLRTELKLQSYTMEACARAVLRRRLPRFTHRTLSRWACANDDDFNGFNGGGGGGGNNGTTTVVAAAAHQRWRAIDHASSRAVVVARMLEQLDLVARTSEQARIFGIDFFSVLSRGSQYRVESMLLRLAHTQNYLAVSPSKEQVARQPAMECLPLVMEPESKMYSDPVAVLDFQSLYPSMVIAYNLCFSTCLGRAPRESPPERHLVDAAKLGVLDAFALAPGVLPSLVELGARGGGGGGGGGGVYCAPNGAVFATPSARPGVLPRLLTEILDTRVMVKAALKRAPASAKARKRALNARQIGLKLIANVTYGYAAAGFSGRMPMAELADAIVQCGRDTLERAIRMVHANPAWNCRVVYGDTDSLFVHMPGRSVREAHAIGAEIAAAVTAANPPPVVLKLEKVYSPCILATKKRYVGHAYESADQLVPSFDAKGIETQRRDSCAAVTKLMKASLRLLFTTADLSLVKRHVQRQLMKVMAGRLPLSEFTFAKEVRLGTYSGVASTLPPAAVVAGVAIQNDPRAEPKFGERVPYVVVAGQPGARLVDLVMSPETFIESVHRGHRVQFRYYVEKQIVPAMKRLFDLVGADVGAWYRELPPPPREPPTKRLLANPHAATSSKQTVDAYYLSSHCAVCGEMTTGTRVVCAACEDEPATTTATLRARAAEAETRAEHLAATCRTCGGCGGGAIECRSLDCPVYYERRKTDKESAAA</sequence>
<reference evidence="24 25" key="1">
    <citation type="journal article" date="2009" name="Science">
        <title>Green evolution and dynamic adaptations revealed by genomes of the marine picoeukaryotes Micromonas.</title>
        <authorList>
            <person name="Worden A.Z."/>
            <person name="Lee J.H."/>
            <person name="Mock T."/>
            <person name="Rouze P."/>
            <person name="Simmons M.P."/>
            <person name="Aerts A.L."/>
            <person name="Allen A.E."/>
            <person name="Cuvelier M.L."/>
            <person name="Derelle E."/>
            <person name="Everett M.V."/>
            <person name="Foulon E."/>
            <person name="Grimwood J."/>
            <person name="Gundlach H."/>
            <person name="Henrissat B."/>
            <person name="Napoli C."/>
            <person name="McDonald S.M."/>
            <person name="Parker M.S."/>
            <person name="Rombauts S."/>
            <person name="Salamov A."/>
            <person name="Von Dassow P."/>
            <person name="Badger J.H."/>
            <person name="Coutinho P.M."/>
            <person name="Demir E."/>
            <person name="Dubchak I."/>
            <person name="Gentemann C."/>
            <person name="Eikrem W."/>
            <person name="Gready J.E."/>
            <person name="John U."/>
            <person name="Lanier W."/>
            <person name="Lindquist E.A."/>
            <person name="Lucas S."/>
            <person name="Mayer K.F."/>
            <person name="Moreau H."/>
            <person name="Not F."/>
            <person name="Otillar R."/>
            <person name="Panaud O."/>
            <person name="Pangilinan J."/>
            <person name="Paulsen I."/>
            <person name="Piegu B."/>
            <person name="Poliakov A."/>
            <person name="Robbens S."/>
            <person name="Schmutz J."/>
            <person name="Toulza E."/>
            <person name="Wyss T."/>
            <person name="Zelensky A."/>
            <person name="Zhou K."/>
            <person name="Armbrust E.V."/>
            <person name="Bhattacharya D."/>
            <person name="Goodenough U.W."/>
            <person name="Van de Peer Y."/>
            <person name="Grigoriev I.V."/>
        </authorList>
    </citation>
    <scope>NUCLEOTIDE SEQUENCE [LARGE SCALE GENOMIC DNA]</scope>
    <source>
        <strain evidence="24 25">CCMP1545</strain>
    </source>
</reference>
<keyword evidence="25" id="KW-1185">Reference proteome</keyword>
<comment type="subunit">
    <text evidence="19">Forms DNA polymerase zeta with REV7.</text>
</comment>
<dbReference type="InterPro" id="IPR025687">
    <property type="entry name" value="Znf-C4pol"/>
</dbReference>
<feature type="domain" description="C4-type zinc-finger of DNA polymerase delta" evidence="23">
    <location>
        <begin position="713"/>
        <end position="783"/>
    </location>
</feature>
<comment type="similarity">
    <text evidence="3 20">Belongs to the DNA polymerase type-B family.</text>
</comment>
<keyword evidence="11 20" id="KW-0862">Zinc</keyword>
<keyword evidence="17 20" id="KW-0539">Nucleus</keyword>
<keyword evidence="9" id="KW-0227">DNA damage</keyword>
<evidence type="ECO:0000256" key="20">
    <source>
        <dbReference type="RuleBase" id="RU000442"/>
    </source>
</evidence>
<dbReference type="Proteomes" id="UP000001876">
    <property type="component" value="Unassembled WGS sequence"/>
</dbReference>
<dbReference type="Gene3D" id="1.10.287.690">
    <property type="entry name" value="Helix hairpin bin"/>
    <property type="match status" value="1"/>
</dbReference>
<gene>
    <name evidence="24" type="ORF">MICPUCDRAFT_908</name>
</gene>
<dbReference type="PANTHER" id="PTHR45812:SF1">
    <property type="entry name" value="DNA POLYMERASE ZETA CATALYTIC SUBUNIT"/>
    <property type="match status" value="1"/>
</dbReference>
<dbReference type="KEGG" id="mpp:MICPUCDRAFT_908"/>
<dbReference type="GO" id="GO:0005634">
    <property type="term" value="C:nucleus"/>
    <property type="evidence" value="ECO:0007669"/>
    <property type="project" value="UniProtKB-SubCell"/>
</dbReference>
<dbReference type="GO" id="GO:0003887">
    <property type="term" value="F:DNA-directed DNA polymerase activity"/>
    <property type="evidence" value="ECO:0007669"/>
    <property type="project" value="UniProtKB-KW"/>
</dbReference>
<dbReference type="SMART" id="SM00486">
    <property type="entry name" value="POLBc"/>
    <property type="match status" value="1"/>
</dbReference>
<dbReference type="GO" id="GO:0051539">
    <property type="term" value="F:4 iron, 4 sulfur cluster binding"/>
    <property type="evidence" value="ECO:0007669"/>
    <property type="project" value="UniProtKB-KW"/>
</dbReference>
<feature type="domain" description="DNA-directed DNA polymerase family B multifunctional" evidence="21">
    <location>
        <begin position="194"/>
        <end position="665"/>
    </location>
</feature>
<keyword evidence="8 20" id="KW-0479">Metal-binding</keyword>
<comment type="cofactor">
    <cofactor evidence="1 20">
        <name>[4Fe-4S] cluster</name>
        <dbReference type="ChEBI" id="CHEBI:49883"/>
    </cofactor>
</comment>
<evidence type="ECO:0000256" key="9">
    <source>
        <dbReference type="ARBA" id="ARBA00022763"/>
    </source>
</evidence>
<dbReference type="eggNOG" id="KOG0968">
    <property type="taxonomic scope" value="Eukaryota"/>
</dbReference>
<evidence type="ECO:0000256" key="17">
    <source>
        <dbReference type="ARBA" id="ARBA00023242"/>
    </source>
</evidence>
<feature type="domain" description="DNA-directed DNA polymerase family B exonuclease" evidence="22">
    <location>
        <begin position="1"/>
        <end position="100"/>
    </location>
</feature>
<dbReference type="GO" id="GO:0016035">
    <property type="term" value="C:zeta DNA polymerase complex"/>
    <property type="evidence" value="ECO:0007669"/>
    <property type="project" value="InterPro"/>
</dbReference>
<dbReference type="PRINTS" id="PR00106">
    <property type="entry name" value="DNAPOLB"/>
</dbReference>
<evidence type="ECO:0000313" key="24">
    <source>
        <dbReference type="EMBL" id="EEH55601.1"/>
    </source>
</evidence>
<feature type="non-terminal residue" evidence="24">
    <location>
        <position position="793"/>
    </location>
</feature>
<evidence type="ECO:0000256" key="8">
    <source>
        <dbReference type="ARBA" id="ARBA00022723"/>
    </source>
</evidence>
<evidence type="ECO:0000256" key="4">
    <source>
        <dbReference type="ARBA" id="ARBA00022485"/>
    </source>
</evidence>